<evidence type="ECO:0000313" key="4">
    <source>
        <dbReference type="Proteomes" id="UP000671828"/>
    </source>
</evidence>
<feature type="transmembrane region" description="Helical" evidence="1">
    <location>
        <begin position="134"/>
        <end position="151"/>
    </location>
</feature>
<accession>A0A8T8HWD2</accession>
<keyword evidence="1" id="KW-0472">Membrane</keyword>
<dbReference type="EMBL" id="JAFBCL010000001">
    <property type="protein sequence ID" value="MBM7814627.1"/>
    <property type="molecule type" value="Genomic_DNA"/>
</dbReference>
<keyword evidence="1" id="KW-0812">Transmembrane</keyword>
<feature type="transmembrane region" description="Helical" evidence="1">
    <location>
        <begin position="37"/>
        <end position="56"/>
    </location>
</feature>
<organism evidence="3 4">
    <name type="scientific">Saccharothrix algeriensis</name>
    <dbReference type="NCBI Taxonomy" id="173560"/>
    <lineage>
        <taxon>Bacteria</taxon>
        <taxon>Bacillati</taxon>
        <taxon>Actinomycetota</taxon>
        <taxon>Actinomycetes</taxon>
        <taxon>Pseudonocardiales</taxon>
        <taxon>Pseudonocardiaceae</taxon>
        <taxon>Saccharothrix</taxon>
    </lineage>
</organism>
<dbReference type="Proteomes" id="UP001195724">
    <property type="component" value="Unassembled WGS sequence"/>
</dbReference>
<proteinExistence type="predicted"/>
<dbReference type="RefSeq" id="WP_204845248.1">
    <property type="nucleotide sequence ID" value="NZ_JAFBCL010000001.1"/>
</dbReference>
<reference evidence="3" key="2">
    <citation type="submission" date="2021-04" db="EMBL/GenBank/DDBJ databases">
        <title>Saccharothrix algeriensis WGS.</title>
        <authorList>
            <person name="Stuskova K."/>
            <person name="Hakalova E."/>
            <person name="Tebbal A.B."/>
            <person name="Eichmeier A."/>
        </authorList>
    </citation>
    <scope>NUCLEOTIDE SEQUENCE</scope>
    <source>
        <strain evidence="3">NRRL B-24137</strain>
    </source>
</reference>
<evidence type="ECO:0000313" key="2">
    <source>
        <dbReference type="EMBL" id="MBM7814627.1"/>
    </source>
</evidence>
<name>A0A8T8HWD2_9PSEU</name>
<dbReference type="Proteomes" id="UP000671828">
    <property type="component" value="Chromosome"/>
</dbReference>
<evidence type="ECO:0000313" key="5">
    <source>
        <dbReference type="Proteomes" id="UP001195724"/>
    </source>
</evidence>
<evidence type="ECO:0000256" key="1">
    <source>
        <dbReference type="SAM" id="Phobius"/>
    </source>
</evidence>
<protein>
    <submittedName>
        <fullName evidence="3">Uncharacterized protein</fullName>
    </submittedName>
</protein>
<feature type="transmembrane region" description="Helical" evidence="1">
    <location>
        <begin position="103"/>
        <end position="122"/>
    </location>
</feature>
<evidence type="ECO:0000313" key="3">
    <source>
        <dbReference type="EMBL" id="QTR02913.1"/>
    </source>
</evidence>
<gene>
    <name evidence="3" type="ORF">J7S33_28555</name>
    <name evidence="2" type="ORF">JOE68_005492</name>
</gene>
<keyword evidence="5" id="KW-1185">Reference proteome</keyword>
<feature type="transmembrane region" description="Helical" evidence="1">
    <location>
        <begin position="68"/>
        <end position="91"/>
    </location>
</feature>
<reference evidence="2 5" key="1">
    <citation type="submission" date="2021-01" db="EMBL/GenBank/DDBJ databases">
        <title>Sequencing the genomes of 1000 actinobacteria strains.</title>
        <authorList>
            <person name="Klenk H.-P."/>
        </authorList>
    </citation>
    <scope>NUCLEOTIDE SEQUENCE [LARGE SCALE GENOMIC DNA]</scope>
    <source>
        <strain evidence="2 5">DSM 44581</strain>
    </source>
</reference>
<feature type="transmembrane region" description="Helical" evidence="1">
    <location>
        <begin position="157"/>
        <end position="174"/>
    </location>
</feature>
<dbReference type="AlphaFoldDB" id="A0A8T8HWD2"/>
<sequence length="179" mass="18299">MSFLLRFGAVCGALSGLFLALPGALEAFTGETLATSLVIGVSPALAAPLLTALHLAQRHAADRVATTGYAVNFVGLGLFGAAAYALNVVLFPLGAAPAAPTRAVLLAGALLFAVGCVWFAIGMLRAGVHPKAPVWAYLVALPVFTLAARLPDTPLTSALHVVVGGALVWLAVSVHPRRR</sequence>
<keyword evidence="1" id="KW-1133">Transmembrane helix</keyword>
<dbReference type="EMBL" id="CP072788">
    <property type="protein sequence ID" value="QTR02913.1"/>
    <property type="molecule type" value="Genomic_DNA"/>
</dbReference>